<dbReference type="SUPFAM" id="SSF56112">
    <property type="entry name" value="Protein kinase-like (PK-like)"/>
    <property type="match status" value="1"/>
</dbReference>
<gene>
    <name evidence="6" type="ORF">BGZ99_003727</name>
</gene>
<dbReference type="PANTHER" id="PTHR24362:SF309">
    <property type="entry name" value="PROTEIN KINASE DOMAIN-CONTAINING PROTEIN"/>
    <property type="match status" value="1"/>
</dbReference>
<feature type="compositionally biased region" description="Polar residues" evidence="3">
    <location>
        <begin position="819"/>
        <end position="830"/>
    </location>
</feature>
<dbReference type="SMART" id="SM00220">
    <property type="entry name" value="S_TKc"/>
    <property type="match status" value="1"/>
</dbReference>
<keyword evidence="7" id="KW-1185">Reference proteome</keyword>
<feature type="region of interest" description="Disordered" evidence="3">
    <location>
        <begin position="91"/>
        <end position="155"/>
    </location>
</feature>
<dbReference type="EMBL" id="JAAAIP010000233">
    <property type="protein sequence ID" value="KAG0321704.1"/>
    <property type="molecule type" value="Genomic_DNA"/>
</dbReference>
<dbReference type="GO" id="GO:0004672">
    <property type="term" value="F:protein kinase activity"/>
    <property type="evidence" value="ECO:0007669"/>
    <property type="project" value="InterPro"/>
</dbReference>
<name>A0A9P6RNH8_9FUNG</name>
<dbReference type="Proteomes" id="UP000738325">
    <property type="component" value="Unassembled WGS sequence"/>
</dbReference>
<dbReference type="AlphaFoldDB" id="A0A9P6RNH8"/>
<dbReference type="SMART" id="SM00297">
    <property type="entry name" value="BROMO"/>
    <property type="match status" value="1"/>
</dbReference>
<dbReference type="InterPro" id="IPR011009">
    <property type="entry name" value="Kinase-like_dom_sf"/>
</dbReference>
<evidence type="ECO:0000256" key="1">
    <source>
        <dbReference type="ARBA" id="ARBA00023117"/>
    </source>
</evidence>
<dbReference type="PRINTS" id="PR00503">
    <property type="entry name" value="BROMODOMAIN"/>
</dbReference>
<dbReference type="Gene3D" id="1.20.920.10">
    <property type="entry name" value="Bromodomain-like"/>
    <property type="match status" value="1"/>
</dbReference>
<reference evidence="6" key="1">
    <citation type="journal article" date="2020" name="Fungal Divers.">
        <title>Resolving the Mortierellaceae phylogeny through synthesis of multi-gene phylogenetics and phylogenomics.</title>
        <authorList>
            <person name="Vandepol N."/>
            <person name="Liber J."/>
            <person name="Desiro A."/>
            <person name="Na H."/>
            <person name="Kennedy M."/>
            <person name="Barry K."/>
            <person name="Grigoriev I.V."/>
            <person name="Miller A.N."/>
            <person name="O'Donnell K."/>
            <person name="Stajich J.E."/>
            <person name="Bonito G."/>
        </authorList>
    </citation>
    <scope>NUCLEOTIDE SEQUENCE</scope>
    <source>
        <strain evidence="6">REB-010B</strain>
    </source>
</reference>
<feature type="domain" description="Protein kinase" evidence="4">
    <location>
        <begin position="925"/>
        <end position="1224"/>
    </location>
</feature>
<dbReference type="Pfam" id="PF00069">
    <property type="entry name" value="Pkinase"/>
    <property type="match status" value="1"/>
</dbReference>
<organism evidence="6 7">
    <name type="scientific">Dissophora globulifera</name>
    <dbReference type="NCBI Taxonomy" id="979702"/>
    <lineage>
        <taxon>Eukaryota</taxon>
        <taxon>Fungi</taxon>
        <taxon>Fungi incertae sedis</taxon>
        <taxon>Mucoromycota</taxon>
        <taxon>Mortierellomycotina</taxon>
        <taxon>Mortierellomycetes</taxon>
        <taxon>Mortierellales</taxon>
        <taxon>Mortierellaceae</taxon>
        <taxon>Dissophora</taxon>
    </lineage>
</organism>
<dbReference type="PANTHER" id="PTHR24362">
    <property type="entry name" value="SERINE/THREONINE-PROTEIN KINASE NEK"/>
    <property type="match status" value="1"/>
</dbReference>
<dbReference type="InterPro" id="IPR036427">
    <property type="entry name" value="Bromodomain-like_sf"/>
</dbReference>
<feature type="region of interest" description="Disordered" evidence="3">
    <location>
        <begin position="852"/>
        <end position="873"/>
    </location>
</feature>
<dbReference type="OrthoDB" id="4062651at2759"/>
<sequence length="1247" mass="137001">MVTQESSPTTLASSTSAAITEAKDSTNFKIRVPRDLPNIPDAFRTRGPARSLPSSSPKARYSPFSPPIPRPHSAGSVPLYQTKLVGFHREQSNQAKRLHEEASMQKTESSKNYLMIEPRSGSEKPKATTTDMNTTPSKRSDPSRRLGAPDPPQPAALLAFSADIRSISTRNKSLSGPASTLLPYTAPNVPALPTSSPASVPAVDLIEPSVSGSFPDPDYANLSGTPTSASHWDPSATSSSDEMLKLISNPPLPPSSTISLSGPVPGTPSNLQPDLADLGSSKRKEIPDEPTYDTPHAKHPRSRSKSQTSSPPANAEVPAQVAVVGAFDEETLCQRSPVLELTTPSETSFQRPSLDVKPVAPLNANEAPRIKTGEAAVVTYGSSELKENATPPAAIADTTDTTQSTLIPLELVRVGTAILDILLSSDVSKDFVNKVPLSFTNYHSVIKRPMDLTTIEQKLWKSFQHTVESSAESLAPGLVAAVNSVNVSQGYSDLQDFERDLRRIYHNAVFFNPAQETVHKDARALRTLFIDQLNSFREQPLYLFRADLSREMVLRMTDASVDLFMAFHQPLLDIMRESEELTTERPRFARLYATKNRGWMTACRDVTNAKIVLLSDLTVGTPYETDASKWSGSTTAESSTLMVNVKARAMIAKPVGERHEMQTVGDLDCPSAWIMVACVKSFDLDIDVPRAYERTTLSRLRHDLFLFNDPTIKRANLNPHQQKVFLEALGVKVSSLQEHPSVSSSAISASGSVTTRRKFRDTKAPSLGASIKPTVKSAATESEPISSSLPALLGLGRVADTQQSKPVSGLSIKTEDQDSSQAGWSMTSNIKAEPGDDSAVVGVPPVSTTFLPGSSLAMTDTSPMKRESSTNVETRMEIDPAANPSSSSMESTRPLTLREQMMLSEVRIAARKQRVPYVKWAAIEPTLTVDTAHGLFKRIYHVQGDSSLVVQNFKEMDTESFEQRVREVVCLLKLRGVEGIGQIQSIIDDEDNRLVGLSMTKYAYTLKAYATNARHHPSACQKLVLIQDMIAAISAVHNHGLAHRDLSEVNIMIDEDPVETLEDGSPRPWIRVIDFGKSVFMGLEDVMRWSMKDVVSDEELAMLPLVVLPPDHGYKLYRSILTLPRNKYDHVPLAPVDPQLEDVYSLGVLIWRTFSGKSPWNGAIEDDIKTIRYLVRSDEQIKFQIEREVTGKMSRELLLKCLTAEARTRSTAHQLKEWVFQPDVAAELLREFGALGGGRKRVRRNLD</sequence>
<dbReference type="GO" id="GO:0005524">
    <property type="term" value="F:ATP binding"/>
    <property type="evidence" value="ECO:0007669"/>
    <property type="project" value="InterPro"/>
</dbReference>
<feature type="compositionally biased region" description="Polar residues" evidence="3">
    <location>
        <begin position="852"/>
        <end position="862"/>
    </location>
</feature>
<evidence type="ECO:0000313" key="7">
    <source>
        <dbReference type="Proteomes" id="UP000738325"/>
    </source>
</evidence>
<evidence type="ECO:0000313" key="6">
    <source>
        <dbReference type="EMBL" id="KAG0321704.1"/>
    </source>
</evidence>
<dbReference type="GO" id="GO:0006325">
    <property type="term" value="P:chromatin organization"/>
    <property type="evidence" value="ECO:0007669"/>
    <property type="project" value="UniProtKB-ARBA"/>
</dbReference>
<dbReference type="PROSITE" id="PS50014">
    <property type="entry name" value="BROMODOMAIN_2"/>
    <property type="match status" value="1"/>
</dbReference>
<protein>
    <submittedName>
        <fullName evidence="6">Uncharacterized protein</fullName>
    </submittedName>
</protein>
<evidence type="ECO:0000256" key="2">
    <source>
        <dbReference type="PROSITE-ProRule" id="PRU00035"/>
    </source>
</evidence>
<feature type="compositionally biased region" description="Basic and acidic residues" evidence="3">
    <location>
        <begin position="91"/>
        <end position="103"/>
    </location>
</feature>
<comment type="caution">
    <text evidence="6">The sequence shown here is derived from an EMBL/GenBank/DDBJ whole genome shotgun (WGS) entry which is preliminary data.</text>
</comment>
<feature type="compositionally biased region" description="Basic and acidic residues" evidence="3">
    <location>
        <begin position="863"/>
        <end position="873"/>
    </location>
</feature>
<feature type="region of interest" description="Disordered" evidence="3">
    <location>
        <begin position="806"/>
        <end position="839"/>
    </location>
</feature>
<evidence type="ECO:0000259" key="5">
    <source>
        <dbReference type="PROSITE" id="PS50014"/>
    </source>
</evidence>
<evidence type="ECO:0000259" key="4">
    <source>
        <dbReference type="PROSITE" id="PS50011"/>
    </source>
</evidence>
<feature type="compositionally biased region" description="Low complexity" evidence="3">
    <location>
        <begin position="245"/>
        <end position="263"/>
    </location>
</feature>
<accession>A0A9P6RNH8</accession>
<proteinExistence type="predicted"/>
<dbReference type="PROSITE" id="PS50011">
    <property type="entry name" value="PROTEIN_KINASE_DOM"/>
    <property type="match status" value="1"/>
</dbReference>
<feature type="region of interest" description="Disordered" evidence="3">
    <location>
        <begin position="216"/>
        <end position="316"/>
    </location>
</feature>
<feature type="compositionally biased region" description="Polar residues" evidence="3">
    <location>
        <begin position="127"/>
        <end position="137"/>
    </location>
</feature>
<dbReference type="Gene3D" id="1.10.510.10">
    <property type="entry name" value="Transferase(Phosphotransferase) domain 1"/>
    <property type="match status" value="1"/>
</dbReference>
<dbReference type="CDD" id="cd04369">
    <property type="entry name" value="Bromodomain"/>
    <property type="match status" value="1"/>
</dbReference>
<keyword evidence="1 2" id="KW-0103">Bromodomain</keyword>
<evidence type="ECO:0000256" key="3">
    <source>
        <dbReference type="SAM" id="MobiDB-lite"/>
    </source>
</evidence>
<dbReference type="SUPFAM" id="SSF47370">
    <property type="entry name" value="Bromodomain"/>
    <property type="match status" value="1"/>
</dbReference>
<dbReference type="Pfam" id="PF00439">
    <property type="entry name" value="Bromodomain"/>
    <property type="match status" value="1"/>
</dbReference>
<feature type="compositionally biased region" description="Low complexity" evidence="3">
    <location>
        <begin position="1"/>
        <end position="20"/>
    </location>
</feature>
<dbReference type="InterPro" id="IPR000719">
    <property type="entry name" value="Prot_kinase_dom"/>
</dbReference>
<dbReference type="InterPro" id="IPR001487">
    <property type="entry name" value="Bromodomain"/>
</dbReference>
<feature type="region of interest" description="Disordered" evidence="3">
    <location>
        <begin position="1"/>
        <end position="76"/>
    </location>
</feature>
<feature type="domain" description="Bromo" evidence="5">
    <location>
        <begin position="441"/>
        <end position="519"/>
    </location>
</feature>
<feature type="compositionally biased region" description="Polar residues" evidence="3">
    <location>
        <begin position="222"/>
        <end position="241"/>
    </location>
</feature>